<feature type="compositionally biased region" description="Pro residues" evidence="16">
    <location>
        <begin position="193"/>
        <end position="202"/>
    </location>
</feature>
<evidence type="ECO:0000313" key="18">
    <source>
        <dbReference type="Ensembl" id="ENSOABP00000026618.2"/>
    </source>
</evidence>
<evidence type="ECO:0000256" key="6">
    <source>
        <dbReference type="ARBA" id="ARBA00022553"/>
    </source>
</evidence>
<dbReference type="GO" id="GO:0005737">
    <property type="term" value="C:cytoplasm"/>
    <property type="evidence" value="ECO:0007669"/>
    <property type="project" value="UniProtKB-SubCell"/>
</dbReference>
<evidence type="ECO:0000256" key="14">
    <source>
        <dbReference type="ARBA" id="ARBA00048679"/>
    </source>
</evidence>
<feature type="compositionally biased region" description="Pro residues" evidence="16">
    <location>
        <begin position="398"/>
        <end position="415"/>
    </location>
</feature>
<feature type="region of interest" description="Disordered" evidence="16">
    <location>
        <begin position="1"/>
        <end position="343"/>
    </location>
</feature>
<evidence type="ECO:0000256" key="5">
    <source>
        <dbReference type="ARBA" id="ARBA00022527"/>
    </source>
</evidence>
<dbReference type="PROSITE" id="PS00108">
    <property type="entry name" value="PROTEIN_KINASE_ST"/>
    <property type="match status" value="1"/>
</dbReference>
<dbReference type="KEGG" id="oau:116335461"/>
<dbReference type="InterPro" id="IPR008271">
    <property type="entry name" value="Ser/Thr_kinase_AS"/>
</dbReference>
<dbReference type="PROSITE" id="PS50011">
    <property type="entry name" value="PROTEIN_KINASE_DOM"/>
    <property type="match status" value="1"/>
</dbReference>
<evidence type="ECO:0000256" key="12">
    <source>
        <dbReference type="ARBA" id="ARBA00023242"/>
    </source>
</evidence>
<keyword evidence="7" id="KW-0808">Transferase</keyword>
<keyword evidence="8 15" id="KW-0547">Nucleotide-binding</keyword>
<evidence type="ECO:0000256" key="11">
    <source>
        <dbReference type="ARBA" id="ARBA00022840"/>
    </source>
</evidence>
<evidence type="ECO:0000256" key="8">
    <source>
        <dbReference type="ARBA" id="ARBA00022741"/>
    </source>
</evidence>
<dbReference type="InterPro" id="IPR051334">
    <property type="entry name" value="SRPK"/>
</dbReference>
<dbReference type="InterPro" id="IPR017441">
    <property type="entry name" value="Protein_kinase_ATP_BS"/>
</dbReference>
<feature type="compositionally biased region" description="Polar residues" evidence="16">
    <location>
        <begin position="128"/>
        <end position="161"/>
    </location>
</feature>
<dbReference type="GO" id="GO:0005524">
    <property type="term" value="F:ATP binding"/>
    <property type="evidence" value="ECO:0007669"/>
    <property type="project" value="UniProtKB-UniRule"/>
</dbReference>
<evidence type="ECO:0000256" key="4">
    <source>
        <dbReference type="ARBA" id="ARBA00022490"/>
    </source>
</evidence>
<reference evidence="18" key="1">
    <citation type="submission" date="2025-08" db="UniProtKB">
        <authorList>
            <consortium name="Ensembl"/>
        </authorList>
    </citation>
    <scope>IDENTIFICATION</scope>
</reference>
<evidence type="ECO:0000256" key="10">
    <source>
        <dbReference type="ARBA" id="ARBA00022782"/>
    </source>
</evidence>
<dbReference type="FunFam" id="1.10.510.10:FF:000293">
    <property type="entry name" value="SRSF protein kinase 1"/>
    <property type="match status" value="1"/>
</dbReference>
<comment type="catalytic activity">
    <reaction evidence="13">
        <text>L-threonyl-[protein] + ATP = O-phospho-L-threonyl-[protein] + ADP + H(+)</text>
        <dbReference type="Rhea" id="RHEA:46608"/>
        <dbReference type="Rhea" id="RHEA-COMP:11060"/>
        <dbReference type="Rhea" id="RHEA-COMP:11605"/>
        <dbReference type="ChEBI" id="CHEBI:15378"/>
        <dbReference type="ChEBI" id="CHEBI:30013"/>
        <dbReference type="ChEBI" id="CHEBI:30616"/>
        <dbReference type="ChEBI" id="CHEBI:61977"/>
        <dbReference type="ChEBI" id="CHEBI:456216"/>
        <dbReference type="EC" id="2.7.11.1"/>
    </reaction>
</comment>
<feature type="binding site" evidence="15">
    <location>
        <position position="478"/>
    </location>
    <ligand>
        <name>ATP</name>
        <dbReference type="ChEBI" id="CHEBI:30616"/>
    </ligand>
</feature>
<dbReference type="SUPFAM" id="SSF56112">
    <property type="entry name" value="Protein kinase-like (PK-like)"/>
    <property type="match status" value="1"/>
</dbReference>
<comment type="subcellular location">
    <subcellularLocation>
        <location evidence="2">Cytoplasm</location>
    </subcellularLocation>
    <subcellularLocation>
        <location evidence="1">Nucleus</location>
    </subcellularLocation>
</comment>
<feature type="region of interest" description="Disordered" evidence="16">
    <location>
        <begin position="383"/>
        <end position="428"/>
    </location>
</feature>
<evidence type="ECO:0000256" key="7">
    <source>
        <dbReference type="ARBA" id="ARBA00022679"/>
    </source>
</evidence>
<keyword evidence="10" id="KW-0221">Differentiation</keyword>
<evidence type="ECO:0000256" key="3">
    <source>
        <dbReference type="ARBA" id="ARBA00012513"/>
    </source>
</evidence>
<dbReference type="EC" id="2.7.11.1" evidence="3"/>
<organism evidence="18 19">
    <name type="scientific">Oreochromis aureus</name>
    <name type="common">Israeli tilapia</name>
    <name type="synonym">Chromis aureus</name>
    <dbReference type="NCBI Taxonomy" id="47969"/>
    <lineage>
        <taxon>Eukaryota</taxon>
        <taxon>Metazoa</taxon>
        <taxon>Chordata</taxon>
        <taxon>Craniata</taxon>
        <taxon>Vertebrata</taxon>
        <taxon>Euteleostomi</taxon>
        <taxon>Actinopterygii</taxon>
        <taxon>Neopterygii</taxon>
        <taxon>Teleostei</taxon>
        <taxon>Neoteleostei</taxon>
        <taxon>Acanthomorphata</taxon>
        <taxon>Ovalentaria</taxon>
        <taxon>Cichlomorphae</taxon>
        <taxon>Cichliformes</taxon>
        <taxon>Cichlidae</taxon>
        <taxon>African cichlids</taxon>
        <taxon>Pseudocrenilabrinae</taxon>
        <taxon>Oreochromini</taxon>
        <taxon>Oreochromis</taxon>
    </lineage>
</organism>
<feature type="compositionally biased region" description="Polar residues" evidence="16">
    <location>
        <begin position="107"/>
        <end position="121"/>
    </location>
</feature>
<feature type="compositionally biased region" description="Polar residues" evidence="16">
    <location>
        <begin position="272"/>
        <end position="299"/>
    </location>
</feature>
<dbReference type="GO" id="GO:0050684">
    <property type="term" value="P:regulation of mRNA processing"/>
    <property type="evidence" value="ECO:0007669"/>
    <property type="project" value="TreeGrafter"/>
</dbReference>
<dbReference type="GO" id="GO:0000245">
    <property type="term" value="P:spliceosomal complex assembly"/>
    <property type="evidence" value="ECO:0007669"/>
    <property type="project" value="TreeGrafter"/>
</dbReference>
<keyword evidence="5" id="KW-0723">Serine/threonine-protein kinase</keyword>
<dbReference type="Pfam" id="PF00069">
    <property type="entry name" value="Pkinase"/>
    <property type="match status" value="2"/>
</dbReference>
<name>A0A668TIT7_OREAU</name>
<keyword evidence="19" id="KW-1185">Reference proteome</keyword>
<evidence type="ECO:0000259" key="17">
    <source>
        <dbReference type="PROSITE" id="PS50011"/>
    </source>
</evidence>
<dbReference type="GeneID" id="116335461"/>
<dbReference type="FunFam" id="1.10.510.10:FF:000105">
    <property type="entry name" value="SRSF protein kinase 2"/>
    <property type="match status" value="1"/>
</dbReference>
<feature type="compositionally biased region" description="Polar residues" evidence="16">
    <location>
        <begin position="311"/>
        <end position="324"/>
    </location>
</feature>
<evidence type="ECO:0000256" key="9">
    <source>
        <dbReference type="ARBA" id="ARBA00022777"/>
    </source>
</evidence>
<feature type="compositionally biased region" description="Pro residues" evidence="16">
    <location>
        <begin position="331"/>
        <end position="343"/>
    </location>
</feature>
<evidence type="ECO:0000256" key="16">
    <source>
        <dbReference type="SAM" id="MobiDB-lite"/>
    </source>
</evidence>
<feature type="compositionally biased region" description="Basic residues" evidence="16">
    <location>
        <begin position="17"/>
        <end position="30"/>
    </location>
</feature>
<keyword evidence="6" id="KW-0597">Phosphoprotein</keyword>
<keyword evidence="9" id="KW-0418">Kinase</keyword>
<dbReference type="PROSITE" id="PS00107">
    <property type="entry name" value="PROTEIN_KINASE_ATP"/>
    <property type="match status" value="1"/>
</dbReference>
<dbReference type="GO" id="GO:0005634">
    <property type="term" value="C:nucleus"/>
    <property type="evidence" value="ECO:0007669"/>
    <property type="project" value="UniProtKB-SubCell"/>
</dbReference>
<reference evidence="18" key="2">
    <citation type="submission" date="2025-09" db="UniProtKB">
        <authorList>
            <consortium name="Ensembl"/>
        </authorList>
    </citation>
    <scope>IDENTIFICATION</scope>
</reference>
<evidence type="ECO:0000256" key="1">
    <source>
        <dbReference type="ARBA" id="ARBA00004123"/>
    </source>
</evidence>
<evidence type="ECO:0000313" key="19">
    <source>
        <dbReference type="Proteomes" id="UP000472276"/>
    </source>
</evidence>
<dbReference type="PANTHER" id="PTHR47634:SF20">
    <property type="entry name" value="SRSF PROTEIN KINASE 3"/>
    <property type="match status" value="1"/>
</dbReference>
<keyword evidence="4" id="KW-0963">Cytoplasm</keyword>
<dbReference type="PANTHER" id="PTHR47634">
    <property type="entry name" value="PROTEIN KINASE DOMAIN-CONTAINING PROTEIN-RELATED"/>
    <property type="match status" value="1"/>
</dbReference>
<dbReference type="SMART" id="SM00220">
    <property type="entry name" value="S_TKc"/>
    <property type="match status" value="1"/>
</dbReference>
<dbReference type="Gene3D" id="3.30.200.20">
    <property type="entry name" value="Phosphorylase Kinase, domain 1"/>
    <property type="match status" value="1"/>
</dbReference>
<dbReference type="RefSeq" id="XP_031615018.1">
    <property type="nucleotide sequence ID" value="XM_031759158.2"/>
</dbReference>
<evidence type="ECO:0000256" key="13">
    <source>
        <dbReference type="ARBA" id="ARBA00047899"/>
    </source>
</evidence>
<feature type="domain" description="Protein kinase" evidence="17">
    <location>
        <begin position="449"/>
        <end position="931"/>
    </location>
</feature>
<dbReference type="FunFam" id="3.30.200.20:FF:000163">
    <property type="entry name" value="SRSF protein kinase 2 isoform X1"/>
    <property type="match status" value="1"/>
</dbReference>
<evidence type="ECO:0000256" key="15">
    <source>
        <dbReference type="PROSITE-ProRule" id="PRU10141"/>
    </source>
</evidence>
<protein>
    <recommendedName>
        <fullName evidence="3">non-specific serine/threonine protein kinase</fullName>
        <ecNumber evidence="3">2.7.11.1</ecNumber>
    </recommendedName>
</protein>
<dbReference type="AlphaFoldDB" id="A0A668TIT7"/>
<accession>A0A668TIT7</accession>
<dbReference type="Gene3D" id="1.10.510.10">
    <property type="entry name" value="Transferase(Phosphotransferase) domain 1"/>
    <property type="match status" value="2"/>
</dbReference>
<dbReference type="Proteomes" id="UP000472276">
    <property type="component" value="Unassembled WGS sequence"/>
</dbReference>
<dbReference type="InterPro" id="IPR000719">
    <property type="entry name" value="Prot_kinase_dom"/>
</dbReference>
<sequence>MLIAAVGAGSGNPAGTGKKHRRRGKKHRRIRAEENRSDDLCNLQALDADSRVPTAPPQTALPPHESTPDTTTPHGNALACPEDPRSTPEVTTPHKSASKSPEYPRSASDTTALHENMSTSPEDPRSTPEVTTPHKSASKSPEYPRSTSDTTALHENMSTSPDDPRSTPEVTMPHENTSACSEDPYETTTAPHQEPPQEPIRTPPLTTEITALNAPRTPSPPPLQISSPFLGTIISPEEPLVPPQTTLSSYKFCNRSPPAASPHSPHSPSQPLPTVTQSNNTQDSSRSPHRTLQSVTADGQTELYKSPPTSPHTVTHNAFKSPSVSATHPAKAPPTPPLSPSQPDPYLLTSVTFTSSVSSHLYSPLCSSSPSFMRSLDSLGPPISLPPMIPTATHQLTSPPPAMTPPPPELTPPPAQLLGSDDEEQEDPSDYCKGGYYPVDIGDLFNGRYHVVRKLGWGHFSTVWLCWDLQKKRFVALKVVKSAPHYTETALDEIKLLRCVRDSDPSDPYRETIVQLIDDFKISGVNGVHVCMVLEVLGHQLLKWIIKSNYMGLPLACVKTIIRQVLQGLDYLHTKCKIIHTDIKPENILLEVDEVYIRRLAAEATIWQRAGAPPPSGSSVSTAPRDLEIGKLSKNKKKKLKRKAKRQQKLLEERLFDIQRMEEEDGVLQAEDADSIGSLVVNGNTSCSIANSKTSPESNCSWFEDGCNGHAPGRFSSPASGLSGFSSSVMSATSESALSTQSGYSSGREAFSASDFVLSPLDPRNADKIRVKIADLGNACWVHKHFTEDIQTRQYRALEVLIGAEYGPPADIWSTACMAFELATGDYLFEPHSGEDYTRDEDHIAHIIELLGPIPLPFALSGRYSREYFNRRGELRHISNLKPWGLFEVLLEKYEWPLDQAAQFSDFLLTMLELQPERRATAAECLQHPWLQT</sequence>
<dbReference type="InterPro" id="IPR011009">
    <property type="entry name" value="Kinase-like_dom_sf"/>
</dbReference>
<dbReference type="Ensembl" id="ENSOABT00000027379.2">
    <property type="protein sequence ID" value="ENSOABP00000026618.2"/>
    <property type="gene ID" value="ENSOABG00000012366.2"/>
</dbReference>
<dbReference type="GO" id="GO:0004674">
    <property type="term" value="F:protein serine/threonine kinase activity"/>
    <property type="evidence" value="ECO:0007669"/>
    <property type="project" value="UniProtKB-KW"/>
</dbReference>
<evidence type="ECO:0000256" key="2">
    <source>
        <dbReference type="ARBA" id="ARBA00004496"/>
    </source>
</evidence>
<keyword evidence="11 15" id="KW-0067">ATP-binding</keyword>
<dbReference type="CTD" id="26576"/>
<proteinExistence type="predicted"/>
<comment type="catalytic activity">
    <reaction evidence="14">
        <text>L-seryl-[protein] + ATP = O-phospho-L-seryl-[protein] + ADP + H(+)</text>
        <dbReference type="Rhea" id="RHEA:17989"/>
        <dbReference type="Rhea" id="RHEA-COMP:9863"/>
        <dbReference type="Rhea" id="RHEA-COMP:11604"/>
        <dbReference type="ChEBI" id="CHEBI:15378"/>
        <dbReference type="ChEBI" id="CHEBI:29999"/>
        <dbReference type="ChEBI" id="CHEBI:30616"/>
        <dbReference type="ChEBI" id="CHEBI:83421"/>
        <dbReference type="ChEBI" id="CHEBI:456216"/>
        <dbReference type="EC" id="2.7.11.1"/>
    </reaction>
</comment>
<feature type="compositionally biased region" description="Polar residues" evidence="16">
    <location>
        <begin position="88"/>
        <end position="99"/>
    </location>
</feature>
<feature type="compositionally biased region" description="Polar residues" evidence="16">
    <location>
        <begin position="174"/>
        <end position="191"/>
    </location>
</feature>
<dbReference type="GO" id="GO:0035556">
    <property type="term" value="P:intracellular signal transduction"/>
    <property type="evidence" value="ECO:0007669"/>
    <property type="project" value="TreeGrafter"/>
</dbReference>
<gene>
    <name evidence="18" type="primary">srpk3</name>
</gene>
<feature type="compositionally biased region" description="Low complexity" evidence="16">
    <location>
        <begin position="256"/>
        <end position="269"/>
    </location>
</feature>
<dbReference type="GO" id="GO:0030154">
    <property type="term" value="P:cell differentiation"/>
    <property type="evidence" value="ECO:0007669"/>
    <property type="project" value="UniProtKB-KW"/>
</dbReference>
<keyword evidence="12" id="KW-0539">Nucleus</keyword>